<proteinExistence type="predicted"/>
<dbReference type="STRING" id="417292.SAMN05421806_110109"/>
<reference evidence="1 2" key="1">
    <citation type="submission" date="2016-10" db="EMBL/GenBank/DDBJ databases">
        <authorList>
            <person name="de Groot N.N."/>
        </authorList>
    </citation>
    <scope>NUCLEOTIDE SEQUENCE [LARGE SCALE GENOMIC DNA]</scope>
    <source>
        <strain evidence="1 2">CGMCC 4.5727</strain>
    </source>
</reference>
<gene>
    <name evidence="1" type="ORF">SAMN05421806_110109</name>
</gene>
<accession>A0A1G9DWM5</accession>
<dbReference type="RefSeq" id="WP_093613481.1">
    <property type="nucleotide sequence ID" value="NZ_FNFF01000010.1"/>
</dbReference>
<keyword evidence="2" id="KW-1185">Reference proteome</keyword>
<name>A0A1G9DWM5_9ACTN</name>
<dbReference type="Proteomes" id="UP000199155">
    <property type="component" value="Unassembled WGS sequence"/>
</dbReference>
<dbReference type="OrthoDB" id="4336008at2"/>
<evidence type="ECO:0000313" key="2">
    <source>
        <dbReference type="Proteomes" id="UP000199155"/>
    </source>
</evidence>
<sequence>MTPEAHLYLHRQRLLELPHPQAEFRNFEEPSGLRVRLGWTLVHIGLRLVTPARTAPALSS</sequence>
<evidence type="ECO:0000313" key="1">
    <source>
        <dbReference type="EMBL" id="SDK68239.1"/>
    </source>
</evidence>
<dbReference type="EMBL" id="FNFF01000010">
    <property type="protein sequence ID" value="SDK68239.1"/>
    <property type="molecule type" value="Genomic_DNA"/>
</dbReference>
<protein>
    <submittedName>
        <fullName evidence="1">Uncharacterized protein</fullName>
    </submittedName>
</protein>
<organism evidence="1 2">
    <name type="scientific">Streptomyces indicus</name>
    <dbReference type="NCBI Taxonomy" id="417292"/>
    <lineage>
        <taxon>Bacteria</taxon>
        <taxon>Bacillati</taxon>
        <taxon>Actinomycetota</taxon>
        <taxon>Actinomycetes</taxon>
        <taxon>Kitasatosporales</taxon>
        <taxon>Streptomycetaceae</taxon>
        <taxon>Streptomyces</taxon>
    </lineage>
</organism>
<dbReference type="AlphaFoldDB" id="A0A1G9DWM5"/>